<organism evidence="2 3">
    <name type="scientific">Dibothriocephalus latus</name>
    <name type="common">Fish tapeworm</name>
    <name type="synonym">Diphyllobothrium latum</name>
    <dbReference type="NCBI Taxonomy" id="60516"/>
    <lineage>
        <taxon>Eukaryota</taxon>
        <taxon>Metazoa</taxon>
        <taxon>Spiralia</taxon>
        <taxon>Lophotrochozoa</taxon>
        <taxon>Platyhelminthes</taxon>
        <taxon>Cestoda</taxon>
        <taxon>Eucestoda</taxon>
        <taxon>Diphyllobothriidea</taxon>
        <taxon>Diphyllobothriidae</taxon>
        <taxon>Dibothriocephalus</taxon>
    </lineage>
</organism>
<evidence type="ECO:0000256" key="1">
    <source>
        <dbReference type="SAM" id="Phobius"/>
    </source>
</evidence>
<protein>
    <submittedName>
        <fullName evidence="2">Uncharacterized protein</fullName>
    </submittedName>
</protein>
<evidence type="ECO:0000313" key="2">
    <source>
        <dbReference type="EMBL" id="VDK40465.1"/>
    </source>
</evidence>
<dbReference type="OrthoDB" id="9995306at2759"/>
<keyword evidence="1" id="KW-1133">Transmembrane helix</keyword>
<evidence type="ECO:0000313" key="3">
    <source>
        <dbReference type="Proteomes" id="UP000281553"/>
    </source>
</evidence>
<dbReference type="EMBL" id="UYRU01006802">
    <property type="protein sequence ID" value="VDK40465.1"/>
    <property type="molecule type" value="Genomic_DNA"/>
</dbReference>
<keyword evidence="1" id="KW-0812">Transmembrane</keyword>
<dbReference type="AlphaFoldDB" id="A0A3P6QJE6"/>
<reference evidence="2 3" key="1">
    <citation type="submission" date="2018-11" db="EMBL/GenBank/DDBJ databases">
        <authorList>
            <consortium name="Pathogen Informatics"/>
        </authorList>
    </citation>
    <scope>NUCLEOTIDE SEQUENCE [LARGE SCALE GENOMIC DNA]</scope>
</reference>
<keyword evidence="3" id="KW-1185">Reference proteome</keyword>
<dbReference type="Proteomes" id="UP000281553">
    <property type="component" value="Unassembled WGS sequence"/>
</dbReference>
<sequence>MFFSPCVNVQASLKRLDATGLERLNPVPTLTAGTIAGDPLLSVRIFDCLSFLRRDLPRRQDFLSHSSYLVQVVNTEGLPLVPLQTAKCLPVVSATGNLHHGANLSACEINVPLDLSRAPLLAAPKGRITLLLFSLSGRPLITSDVQLESATVAVQQDTSLSSWLLVFSYLPIVFFTGIIILFLPSQSDHMTTFSNYHF</sequence>
<gene>
    <name evidence="2" type="ORF">DILT_LOCUS1143</name>
</gene>
<name>A0A3P6QJE6_DIBLA</name>
<feature type="transmembrane region" description="Helical" evidence="1">
    <location>
        <begin position="163"/>
        <end position="183"/>
    </location>
</feature>
<proteinExistence type="predicted"/>
<accession>A0A3P6QJE6</accession>
<keyword evidence="1" id="KW-0472">Membrane</keyword>